<gene>
    <name evidence="4" type="ORF">BCY86_08375</name>
</gene>
<keyword evidence="5" id="KW-1185">Reference proteome</keyword>
<dbReference type="STRING" id="1882918.BCY86_08375"/>
<dbReference type="Gene3D" id="3.90.550.10">
    <property type="entry name" value="Spore Coat Polysaccharide Biosynthesis Protein SpsA, Chain A"/>
    <property type="match status" value="1"/>
</dbReference>
<accession>A0A1L6MYW9</accession>
<dbReference type="SUPFAM" id="SSF53448">
    <property type="entry name" value="Nucleotide-diphospho-sugar transferases"/>
    <property type="match status" value="1"/>
</dbReference>
<dbReference type="AlphaFoldDB" id="A0A1L6MYW9"/>
<dbReference type="GO" id="GO:0003983">
    <property type="term" value="F:UTP:glucose-1-phosphate uridylyltransferase activity"/>
    <property type="evidence" value="ECO:0007669"/>
    <property type="project" value="InterPro"/>
</dbReference>
<evidence type="ECO:0000256" key="2">
    <source>
        <dbReference type="ARBA" id="ARBA00022679"/>
    </source>
</evidence>
<sequence length="389" mass="43689">MSDLNLELQEELASLCPLLQTKLANRGFDPEHLLRLSIPLRKSFCAGRSGMRDRMQRNCIQGQLRVPQEGDIHIAHLFSGREKRSFQDVGLTAIARGELALCVMAGGMATRMSGVVKALLPVFNNETFLSLRLRENQKWSGDMGLPVPLWIMTSETTDQPVRGALKAIRAPAHVDVFVQDLSLRLTSEGILFRDRHGMPSIYPTGHGDLVDALRRSSLLSGFLARGGKYVWIVNLDNLGALIDPMILGFFMARGTDALVEVVEKRAGDHGGIPLYVDDRLRIVEECRLPCHFPVDEVSVFNTNTFLVRAEALQKTDFLWDWLEIEKQVDGRPVIQFERLLQELTTVLPTTYLHVPRTGIESRFLPIKDQTSLDRQRAEIEVVIGSRGIL</sequence>
<evidence type="ECO:0000256" key="3">
    <source>
        <dbReference type="ARBA" id="ARBA00022695"/>
    </source>
</evidence>
<evidence type="ECO:0000313" key="4">
    <source>
        <dbReference type="EMBL" id="APS00690.1"/>
    </source>
</evidence>
<dbReference type="OrthoDB" id="9804758at2"/>
<dbReference type="InterPro" id="IPR002618">
    <property type="entry name" value="UDPGP_fam"/>
</dbReference>
<proteinExistence type="inferred from homology"/>
<organism evidence="4 5">
    <name type="scientific">Pajaroellobacter abortibovis</name>
    <dbReference type="NCBI Taxonomy" id="1882918"/>
    <lineage>
        <taxon>Bacteria</taxon>
        <taxon>Pseudomonadati</taxon>
        <taxon>Myxococcota</taxon>
        <taxon>Polyangia</taxon>
        <taxon>Polyangiales</taxon>
        <taxon>Polyangiaceae</taxon>
    </lineage>
</organism>
<protein>
    <recommendedName>
        <fullName evidence="6">UTP--glucose-1-phosphate uridylyltransferase</fullName>
    </recommendedName>
</protein>
<dbReference type="Pfam" id="PF01704">
    <property type="entry name" value="UDPGP"/>
    <property type="match status" value="1"/>
</dbReference>
<dbReference type="PANTHER" id="PTHR43511">
    <property type="match status" value="1"/>
</dbReference>
<dbReference type="Proteomes" id="UP000185544">
    <property type="component" value="Chromosome"/>
</dbReference>
<dbReference type="InterPro" id="IPR029044">
    <property type="entry name" value="Nucleotide-diphossugar_trans"/>
</dbReference>
<dbReference type="EMBL" id="CP016908">
    <property type="protein sequence ID" value="APS00690.1"/>
    <property type="molecule type" value="Genomic_DNA"/>
</dbReference>
<keyword evidence="2" id="KW-0808">Transferase</keyword>
<dbReference type="RefSeq" id="WP_075277359.1">
    <property type="nucleotide sequence ID" value="NZ_CP016908.1"/>
</dbReference>
<comment type="similarity">
    <text evidence="1">Belongs to the UDPGP type 1 family.</text>
</comment>
<evidence type="ECO:0000256" key="1">
    <source>
        <dbReference type="ARBA" id="ARBA00010401"/>
    </source>
</evidence>
<keyword evidence="3" id="KW-0548">Nucleotidyltransferase</keyword>
<evidence type="ECO:0000313" key="5">
    <source>
        <dbReference type="Proteomes" id="UP000185544"/>
    </source>
</evidence>
<dbReference type="InterPro" id="IPR016267">
    <property type="entry name" value="UDPGP_trans"/>
</dbReference>
<name>A0A1L6MYW9_9BACT</name>
<dbReference type="GO" id="GO:0006011">
    <property type="term" value="P:UDP-alpha-D-glucose metabolic process"/>
    <property type="evidence" value="ECO:0007669"/>
    <property type="project" value="InterPro"/>
</dbReference>
<evidence type="ECO:0008006" key="6">
    <source>
        <dbReference type="Google" id="ProtNLM"/>
    </source>
</evidence>
<dbReference type="KEGG" id="pabo:BCY86_08375"/>
<reference evidence="4 5" key="1">
    <citation type="submission" date="2016-08" db="EMBL/GenBank/DDBJ databases">
        <title>Identification and validation of antigenic proteins from Pajaroellobacter abortibovis using de-novo genome sequence assembly and reverse vaccinology.</title>
        <authorList>
            <person name="Welly B.T."/>
            <person name="Miller M.R."/>
            <person name="Stott J.L."/>
            <person name="Blanchard M.T."/>
            <person name="Islas-Trejo A.D."/>
            <person name="O'Rourke S.M."/>
            <person name="Young A.E."/>
            <person name="Medrano J.F."/>
            <person name="Van Eenennaam A.L."/>
        </authorList>
    </citation>
    <scope>NUCLEOTIDE SEQUENCE [LARGE SCALE GENOMIC DNA]</scope>
    <source>
        <strain evidence="4 5">BTF92-0548A/99-0131</strain>
    </source>
</reference>